<evidence type="ECO:0000313" key="1">
    <source>
        <dbReference type="EMBL" id="GBL74657.1"/>
    </source>
</evidence>
<proteinExistence type="predicted"/>
<dbReference type="EMBL" id="BGPR01079476">
    <property type="protein sequence ID" value="GBL74657.1"/>
    <property type="molecule type" value="Genomic_DNA"/>
</dbReference>
<gene>
    <name evidence="1" type="ORF">AVEN_20356_1</name>
</gene>
<dbReference type="Proteomes" id="UP000499080">
    <property type="component" value="Unassembled WGS sequence"/>
</dbReference>
<sequence length="105" mass="11469">MALAATTMGYHQVRIHGGCLMESCQLETSSLSKRKLSSLILQSFISRLMGYYQVRIIHGGCLMESGVQLETSSLEVKKVTSGLFCNGFFIPTTDGLLSVRIHVGV</sequence>
<organism evidence="1 2">
    <name type="scientific">Araneus ventricosus</name>
    <name type="common">Orbweaver spider</name>
    <name type="synonym">Epeira ventricosa</name>
    <dbReference type="NCBI Taxonomy" id="182803"/>
    <lineage>
        <taxon>Eukaryota</taxon>
        <taxon>Metazoa</taxon>
        <taxon>Ecdysozoa</taxon>
        <taxon>Arthropoda</taxon>
        <taxon>Chelicerata</taxon>
        <taxon>Arachnida</taxon>
        <taxon>Araneae</taxon>
        <taxon>Araneomorphae</taxon>
        <taxon>Entelegynae</taxon>
        <taxon>Araneoidea</taxon>
        <taxon>Araneidae</taxon>
        <taxon>Araneus</taxon>
    </lineage>
</organism>
<name>A0A4Y2A537_ARAVE</name>
<keyword evidence="2" id="KW-1185">Reference proteome</keyword>
<accession>A0A4Y2A537</accession>
<evidence type="ECO:0000313" key="2">
    <source>
        <dbReference type="Proteomes" id="UP000499080"/>
    </source>
</evidence>
<protein>
    <submittedName>
        <fullName evidence="1">Uncharacterized protein</fullName>
    </submittedName>
</protein>
<comment type="caution">
    <text evidence="1">The sequence shown here is derived from an EMBL/GenBank/DDBJ whole genome shotgun (WGS) entry which is preliminary data.</text>
</comment>
<reference evidence="1 2" key="1">
    <citation type="journal article" date="2019" name="Sci. Rep.">
        <title>Orb-weaving spider Araneus ventricosus genome elucidates the spidroin gene catalogue.</title>
        <authorList>
            <person name="Kono N."/>
            <person name="Nakamura H."/>
            <person name="Ohtoshi R."/>
            <person name="Moran D.A.P."/>
            <person name="Shinohara A."/>
            <person name="Yoshida Y."/>
            <person name="Fujiwara M."/>
            <person name="Mori M."/>
            <person name="Tomita M."/>
            <person name="Arakawa K."/>
        </authorList>
    </citation>
    <scope>NUCLEOTIDE SEQUENCE [LARGE SCALE GENOMIC DNA]</scope>
</reference>
<dbReference type="AlphaFoldDB" id="A0A4Y2A537"/>